<feature type="transmembrane region" description="Helical" evidence="5">
    <location>
        <begin position="98"/>
        <end position="119"/>
    </location>
</feature>
<organism evidence="7 8">
    <name type="scientific">Pontivivens insulae</name>
    <dbReference type="NCBI Taxonomy" id="1639689"/>
    <lineage>
        <taxon>Bacteria</taxon>
        <taxon>Pseudomonadati</taxon>
        <taxon>Pseudomonadota</taxon>
        <taxon>Alphaproteobacteria</taxon>
        <taxon>Rhodobacterales</taxon>
        <taxon>Paracoccaceae</taxon>
        <taxon>Pontivivens</taxon>
    </lineage>
</organism>
<feature type="transmembrane region" description="Helical" evidence="5">
    <location>
        <begin position="12"/>
        <end position="33"/>
    </location>
</feature>
<name>A0A2R8AAM2_9RHOB</name>
<evidence type="ECO:0000256" key="3">
    <source>
        <dbReference type="ARBA" id="ARBA00022989"/>
    </source>
</evidence>
<dbReference type="InterPro" id="IPR050638">
    <property type="entry name" value="AA-Vitamin_Transporters"/>
</dbReference>
<feature type="transmembrane region" description="Helical" evidence="5">
    <location>
        <begin position="250"/>
        <end position="270"/>
    </location>
</feature>
<feature type="transmembrane region" description="Helical" evidence="5">
    <location>
        <begin position="187"/>
        <end position="207"/>
    </location>
</feature>
<dbReference type="AlphaFoldDB" id="A0A2R8AAM2"/>
<feature type="transmembrane region" description="Helical" evidence="5">
    <location>
        <begin position="276"/>
        <end position="296"/>
    </location>
</feature>
<sequence>MTEQRTMTNAAWAQLILLALIWGGSFFSIAIALREVSVLQSVLHRVGWAALALWVIALAQGHSVPRSLKIWIGFMGMGLLNNIIPFTLMAWGQTEIETGLVSILNASTALFGVVIAAALLRDEQLTRAKAVGTALGFAGVVTVIGWSALKSFDIRSAAQLAVIGGTVSYAFAGVWARYMLQGLSPVVAAAGMLLASTLIMLPVVLVYEGLPSLKLNFNTWAAIGYYALIATAGAYLLYYRILAVAGSSNLMLVTLLIPPVAIALGATFLGETLPPSALPGFALIALGLLVIDGRLGRALFKRSPSR</sequence>
<feature type="transmembrane region" description="Helical" evidence="5">
    <location>
        <begin position="71"/>
        <end position="92"/>
    </location>
</feature>
<evidence type="ECO:0000256" key="5">
    <source>
        <dbReference type="SAM" id="Phobius"/>
    </source>
</evidence>
<keyword evidence="3 5" id="KW-1133">Transmembrane helix</keyword>
<comment type="subcellular location">
    <subcellularLocation>
        <location evidence="1">Membrane</location>
        <topology evidence="1">Multi-pass membrane protein</topology>
    </subcellularLocation>
</comment>
<evidence type="ECO:0000256" key="4">
    <source>
        <dbReference type="ARBA" id="ARBA00023136"/>
    </source>
</evidence>
<dbReference type="OrthoDB" id="9810556at2"/>
<evidence type="ECO:0000259" key="6">
    <source>
        <dbReference type="Pfam" id="PF00892"/>
    </source>
</evidence>
<dbReference type="InterPro" id="IPR000620">
    <property type="entry name" value="EamA_dom"/>
</dbReference>
<accession>A0A2R8AAM2</accession>
<feature type="domain" description="EamA" evidence="6">
    <location>
        <begin position="159"/>
        <end position="291"/>
    </location>
</feature>
<gene>
    <name evidence="7" type="ORF">POI8812_01573</name>
</gene>
<evidence type="ECO:0000256" key="2">
    <source>
        <dbReference type="ARBA" id="ARBA00022692"/>
    </source>
</evidence>
<reference evidence="7 8" key="1">
    <citation type="submission" date="2018-03" db="EMBL/GenBank/DDBJ databases">
        <authorList>
            <person name="Keele B.F."/>
        </authorList>
    </citation>
    <scope>NUCLEOTIDE SEQUENCE [LARGE SCALE GENOMIC DNA]</scope>
    <source>
        <strain evidence="7 8">CeCT 8812</strain>
    </source>
</reference>
<protein>
    <recommendedName>
        <fullName evidence="6">EamA domain-containing protein</fullName>
    </recommendedName>
</protein>
<keyword evidence="2 5" id="KW-0812">Transmembrane</keyword>
<dbReference type="PANTHER" id="PTHR32322">
    <property type="entry name" value="INNER MEMBRANE TRANSPORTER"/>
    <property type="match status" value="1"/>
</dbReference>
<dbReference type="InterPro" id="IPR037185">
    <property type="entry name" value="EmrE-like"/>
</dbReference>
<dbReference type="Pfam" id="PF00892">
    <property type="entry name" value="EamA"/>
    <property type="match status" value="2"/>
</dbReference>
<feature type="transmembrane region" description="Helical" evidence="5">
    <location>
        <begin position="131"/>
        <end position="149"/>
    </location>
</feature>
<dbReference type="GO" id="GO:0016020">
    <property type="term" value="C:membrane"/>
    <property type="evidence" value="ECO:0007669"/>
    <property type="project" value="UniProtKB-SubCell"/>
</dbReference>
<proteinExistence type="predicted"/>
<evidence type="ECO:0000256" key="1">
    <source>
        <dbReference type="ARBA" id="ARBA00004141"/>
    </source>
</evidence>
<keyword evidence="4 5" id="KW-0472">Membrane</keyword>
<feature type="transmembrane region" description="Helical" evidence="5">
    <location>
        <begin position="161"/>
        <end position="180"/>
    </location>
</feature>
<dbReference type="EMBL" id="OMKW01000002">
    <property type="protein sequence ID" value="SPF29266.1"/>
    <property type="molecule type" value="Genomic_DNA"/>
</dbReference>
<feature type="transmembrane region" description="Helical" evidence="5">
    <location>
        <begin position="39"/>
        <end position="59"/>
    </location>
</feature>
<dbReference type="SUPFAM" id="SSF103481">
    <property type="entry name" value="Multidrug resistance efflux transporter EmrE"/>
    <property type="match status" value="2"/>
</dbReference>
<evidence type="ECO:0000313" key="7">
    <source>
        <dbReference type="EMBL" id="SPF29266.1"/>
    </source>
</evidence>
<keyword evidence="8" id="KW-1185">Reference proteome</keyword>
<dbReference type="Gene3D" id="1.10.3730.20">
    <property type="match status" value="1"/>
</dbReference>
<feature type="transmembrane region" description="Helical" evidence="5">
    <location>
        <begin position="219"/>
        <end position="238"/>
    </location>
</feature>
<dbReference type="PANTHER" id="PTHR32322:SF9">
    <property type="entry name" value="AMINO-ACID METABOLITE EFFLUX PUMP-RELATED"/>
    <property type="match status" value="1"/>
</dbReference>
<dbReference type="Proteomes" id="UP000244932">
    <property type="component" value="Unassembled WGS sequence"/>
</dbReference>
<feature type="domain" description="EamA" evidence="6">
    <location>
        <begin position="15"/>
        <end position="143"/>
    </location>
</feature>
<evidence type="ECO:0000313" key="8">
    <source>
        <dbReference type="Proteomes" id="UP000244932"/>
    </source>
</evidence>
<dbReference type="RefSeq" id="WP_108781977.1">
    <property type="nucleotide sequence ID" value="NZ_OMKW01000002.1"/>
</dbReference>